<dbReference type="GO" id="GO:0003959">
    <property type="term" value="F:NADPH dehydrogenase activity"/>
    <property type="evidence" value="ECO:0007669"/>
    <property type="project" value="InterPro"/>
</dbReference>
<dbReference type="PANTHER" id="PTHR43303:SF4">
    <property type="entry name" value="NADPH DEHYDROGENASE C23G7.10C-RELATED"/>
    <property type="match status" value="1"/>
</dbReference>
<feature type="domain" description="NADH:flavin oxidoreductase/NADH oxidase N-terminal" evidence="6">
    <location>
        <begin position="4"/>
        <end position="338"/>
    </location>
</feature>
<dbReference type="CDD" id="cd02932">
    <property type="entry name" value="OYE_YqiM_FMN"/>
    <property type="match status" value="1"/>
</dbReference>
<dbReference type="GO" id="GO:0010181">
    <property type="term" value="F:FMN binding"/>
    <property type="evidence" value="ECO:0007669"/>
    <property type="project" value="InterPro"/>
</dbReference>
<dbReference type="RefSeq" id="WP_130416345.1">
    <property type="nucleotide sequence ID" value="NZ_SGWX01000001.1"/>
</dbReference>
<proteinExistence type="predicted"/>
<keyword evidence="3" id="KW-0288">FMN</keyword>
<dbReference type="AlphaFoldDB" id="A0A4Q7M8A3"/>
<organism evidence="7 8">
    <name type="scientific">Xylanimonas ulmi</name>
    <dbReference type="NCBI Taxonomy" id="228973"/>
    <lineage>
        <taxon>Bacteria</taxon>
        <taxon>Bacillati</taxon>
        <taxon>Actinomycetota</taxon>
        <taxon>Actinomycetes</taxon>
        <taxon>Micrococcales</taxon>
        <taxon>Promicromonosporaceae</taxon>
        <taxon>Xylanimonas</taxon>
    </lineage>
</organism>
<sequence length="354" mass="37527">MSLLFEPLRLRDLTVTNRVWLAPMCQYSARDGLPGDWHLAHLGARAAGGFGLLITEATAVVPEGRITAHDTGLWDDAQIAAWRRITGFVHEQGAAIGVQLAHAGRKASVHRPWAPVQGTVPGAEGGWPTLGPSEQPFPGYAAPAAMTSEQVAAVPEQFAAAARRAHAAGFDAVELHAAHGYLLHQFLSPLTNDRSDRYGGTPANRARLLIEVADAVRAVWPDGKPLLVRVSATDWADGGLQADDVAQVVKELRAHGVDLADVSTGGLVPATVPTAPGYQVPHARTVREVAGITTAAVGLITSAHQAEQVLVVGAADAVLLGRPALRDPHWPLRAARELGDAVAWPPQYQRAAWR</sequence>
<dbReference type="GO" id="GO:0050661">
    <property type="term" value="F:NADP binding"/>
    <property type="evidence" value="ECO:0007669"/>
    <property type="project" value="InterPro"/>
</dbReference>
<dbReference type="EMBL" id="SGWX01000001">
    <property type="protein sequence ID" value="RZS62912.1"/>
    <property type="molecule type" value="Genomic_DNA"/>
</dbReference>
<dbReference type="InterPro" id="IPR013785">
    <property type="entry name" value="Aldolase_TIM"/>
</dbReference>
<evidence type="ECO:0000313" key="7">
    <source>
        <dbReference type="EMBL" id="RZS62912.1"/>
    </source>
</evidence>
<dbReference type="PANTHER" id="PTHR43303">
    <property type="entry name" value="NADPH DEHYDROGENASE C23G7.10C-RELATED"/>
    <property type="match status" value="1"/>
</dbReference>
<evidence type="ECO:0000256" key="3">
    <source>
        <dbReference type="ARBA" id="ARBA00022643"/>
    </source>
</evidence>
<accession>A0A4Q7M8A3</accession>
<comment type="caution">
    <text evidence="7">The sequence shown here is derived from an EMBL/GenBank/DDBJ whole genome shotgun (WGS) entry which is preliminary data.</text>
</comment>
<keyword evidence="2" id="KW-0285">Flavoprotein</keyword>
<comment type="cofactor">
    <cofactor evidence="1">
        <name>FMN</name>
        <dbReference type="ChEBI" id="CHEBI:58210"/>
    </cofactor>
</comment>
<dbReference type="Pfam" id="PF00724">
    <property type="entry name" value="Oxidored_FMN"/>
    <property type="match status" value="1"/>
</dbReference>
<dbReference type="SUPFAM" id="SSF51395">
    <property type="entry name" value="FMN-linked oxidoreductases"/>
    <property type="match status" value="1"/>
</dbReference>
<dbReference type="OrthoDB" id="3169239at2"/>
<evidence type="ECO:0000259" key="6">
    <source>
        <dbReference type="Pfam" id="PF00724"/>
    </source>
</evidence>
<keyword evidence="5" id="KW-0560">Oxidoreductase</keyword>
<evidence type="ECO:0000256" key="5">
    <source>
        <dbReference type="ARBA" id="ARBA00023002"/>
    </source>
</evidence>
<name>A0A4Q7M8A3_9MICO</name>
<dbReference type="InterPro" id="IPR001155">
    <property type="entry name" value="OxRdtase_FMN_N"/>
</dbReference>
<evidence type="ECO:0000256" key="4">
    <source>
        <dbReference type="ARBA" id="ARBA00022857"/>
    </source>
</evidence>
<reference evidence="7 8" key="1">
    <citation type="submission" date="2019-02" db="EMBL/GenBank/DDBJ databases">
        <title>Sequencing the genomes of 1000 actinobacteria strains.</title>
        <authorList>
            <person name="Klenk H.-P."/>
        </authorList>
    </citation>
    <scope>NUCLEOTIDE SEQUENCE [LARGE SCALE GENOMIC DNA]</scope>
    <source>
        <strain evidence="7 8">DSM 16932</strain>
    </source>
</reference>
<dbReference type="Gene3D" id="3.20.20.70">
    <property type="entry name" value="Aldolase class I"/>
    <property type="match status" value="1"/>
</dbReference>
<dbReference type="InterPro" id="IPR044152">
    <property type="entry name" value="YqjM-like"/>
</dbReference>
<dbReference type="Proteomes" id="UP000293852">
    <property type="component" value="Unassembled WGS sequence"/>
</dbReference>
<evidence type="ECO:0000256" key="1">
    <source>
        <dbReference type="ARBA" id="ARBA00001917"/>
    </source>
</evidence>
<protein>
    <submittedName>
        <fullName evidence="7">2,4-dienoyl-CoA reductase-like NADH-dependent reductase (Old Yellow Enzyme family)</fullName>
    </submittedName>
</protein>
<evidence type="ECO:0000313" key="8">
    <source>
        <dbReference type="Proteomes" id="UP000293852"/>
    </source>
</evidence>
<gene>
    <name evidence="7" type="ORF">EV386_3268</name>
</gene>
<keyword evidence="4" id="KW-0521">NADP</keyword>
<evidence type="ECO:0000256" key="2">
    <source>
        <dbReference type="ARBA" id="ARBA00022630"/>
    </source>
</evidence>
<keyword evidence="8" id="KW-1185">Reference proteome</keyword>